<evidence type="ECO:0000313" key="2">
    <source>
        <dbReference type="Proteomes" id="UP000447355"/>
    </source>
</evidence>
<dbReference type="EMBL" id="WWCX01000001">
    <property type="protein sequence ID" value="MYM92299.1"/>
    <property type="molecule type" value="Genomic_DNA"/>
</dbReference>
<name>A0A845GHZ9_9BURK</name>
<dbReference type="Proteomes" id="UP000447355">
    <property type="component" value="Unassembled WGS sequence"/>
</dbReference>
<comment type="caution">
    <text evidence="1">The sequence shown here is derived from an EMBL/GenBank/DDBJ whole genome shotgun (WGS) entry which is preliminary data.</text>
</comment>
<gene>
    <name evidence="1" type="ORF">GTP90_00315</name>
</gene>
<dbReference type="AlphaFoldDB" id="A0A845GHZ9"/>
<reference evidence="1" key="1">
    <citation type="submission" date="2019-12" db="EMBL/GenBank/DDBJ databases">
        <title>Novel species isolated from a subtropical stream in China.</title>
        <authorList>
            <person name="Lu H."/>
        </authorList>
    </citation>
    <scope>NUCLEOTIDE SEQUENCE [LARGE SCALE GENOMIC DNA]</scope>
    <source>
        <strain evidence="1">FT81W</strain>
    </source>
</reference>
<protein>
    <recommendedName>
        <fullName evidence="3">Aspartate kinase</fullName>
    </recommendedName>
</protein>
<accession>A0A845GHZ9</accession>
<evidence type="ECO:0008006" key="3">
    <source>
        <dbReference type="Google" id="ProtNLM"/>
    </source>
</evidence>
<evidence type="ECO:0000313" key="1">
    <source>
        <dbReference type="EMBL" id="MYM92299.1"/>
    </source>
</evidence>
<proteinExistence type="predicted"/>
<organism evidence="1 2">
    <name type="scientific">Duganella vulcania</name>
    <dbReference type="NCBI Taxonomy" id="2692166"/>
    <lineage>
        <taxon>Bacteria</taxon>
        <taxon>Pseudomonadati</taxon>
        <taxon>Pseudomonadota</taxon>
        <taxon>Betaproteobacteria</taxon>
        <taxon>Burkholderiales</taxon>
        <taxon>Oxalobacteraceae</taxon>
        <taxon>Telluria group</taxon>
        <taxon>Duganella</taxon>
    </lineage>
</organism>
<sequence length="217" mass="22943">MLFIATKVERIVMDSSSMVEGLGRGLLSLSALAQGLSVDFSSAFSEPMLQVAATAPDRPVADVGAAASATVKLSGHKKGELVIIGDLTELTYRYTNDTHALHKQLLAKKNNVDDVYLGVSRGVDDLAIVCSSALVSLVGEVFSGHSLVRRKVGLSAVSVPLNPDTGRSPGMYYNIMRQFTANRIKVLNMVSTASAMTLLMEPADVGAASDLLSRIMG</sequence>
<dbReference type="RefSeq" id="WP_161081574.1">
    <property type="nucleotide sequence ID" value="NZ_WWCX01000001.1"/>
</dbReference>